<accession>A0ABP0GFS5</accession>
<feature type="compositionally biased region" description="Polar residues" evidence="1">
    <location>
        <begin position="66"/>
        <end position="75"/>
    </location>
</feature>
<evidence type="ECO:0000313" key="2">
    <source>
        <dbReference type="EMBL" id="CAK8689701.1"/>
    </source>
</evidence>
<sequence>MNRYKPRVNVITKPKVDNNPFAKGFQINGCKIRNAKPSSAQKKTDTAPVDQGDKRRKNSNFLPVESNPQYQIASL</sequence>
<dbReference type="EMBL" id="CAWYQH010000108">
    <property type="protein sequence ID" value="CAK8689701.1"/>
    <property type="molecule type" value="Genomic_DNA"/>
</dbReference>
<keyword evidence="3" id="KW-1185">Reference proteome</keyword>
<evidence type="ECO:0000313" key="3">
    <source>
        <dbReference type="Proteomes" id="UP001642483"/>
    </source>
</evidence>
<feature type="region of interest" description="Disordered" evidence="1">
    <location>
        <begin position="32"/>
        <end position="75"/>
    </location>
</feature>
<reference evidence="2 3" key="1">
    <citation type="submission" date="2024-02" db="EMBL/GenBank/DDBJ databases">
        <authorList>
            <person name="Daric V."/>
            <person name="Darras S."/>
        </authorList>
    </citation>
    <scope>NUCLEOTIDE SEQUENCE [LARGE SCALE GENOMIC DNA]</scope>
</reference>
<proteinExistence type="predicted"/>
<dbReference type="Proteomes" id="UP001642483">
    <property type="component" value="Unassembled WGS sequence"/>
</dbReference>
<comment type="caution">
    <text evidence="2">The sequence shown here is derived from an EMBL/GenBank/DDBJ whole genome shotgun (WGS) entry which is preliminary data.</text>
</comment>
<name>A0ABP0GFS5_CLALP</name>
<organism evidence="2 3">
    <name type="scientific">Clavelina lepadiformis</name>
    <name type="common">Light-bulb sea squirt</name>
    <name type="synonym">Ascidia lepadiformis</name>
    <dbReference type="NCBI Taxonomy" id="159417"/>
    <lineage>
        <taxon>Eukaryota</taxon>
        <taxon>Metazoa</taxon>
        <taxon>Chordata</taxon>
        <taxon>Tunicata</taxon>
        <taxon>Ascidiacea</taxon>
        <taxon>Aplousobranchia</taxon>
        <taxon>Clavelinidae</taxon>
        <taxon>Clavelina</taxon>
    </lineage>
</organism>
<protein>
    <submittedName>
        <fullName evidence="2">Uncharacterized protein</fullName>
    </submittedName>
</protein>
<evidence type="ECO:0000256" key="1">
    <source>
        <dbReference type="SAM" id="MobiDB-lite"/>
    </source>
</evidence>
<gene>
    <name evidence="2" type="ORF">CVLEPA_LOCUS21667</name>
</gene>